<feature type="compositionally biased region" description="Basic residues" evidence="1">
    <location>
        <begin position="88"/>
        <end position="107"/>
    </location>
</feature>
<evidence type="ECO:0000313" key="3">
    <source>
        <dbReference type="Proteomes" id="UP000024635"/>
    </source>
</evidence>
<evidence type="ECO:0000313" key="2">
    <source>
        <dbReference type="EMBL" id="EYB86302.1"/>
    </source>
</evidence>
<dbReference type="Proteomes" id="UP000024635">
    <property type="component" value="Unassembled WGS sequence"/>
</dbReference>
<dbReference type="EMBL" id="JARK01001617">
    <property type="protein sequence ID" value="EYB86302.1"/>
    <property type="molecule type" value="Genomic_DNA"/>
</dbReference>
<comment type="caution">
    <text evidence="2">The sequence shown here is derived from an EMBL/GenBank/DDBJ whole genome shotgun (WGS) entry which is preliminary data.</text>
</comment>
<dbReference type="AlphaFoldDB" id="A0A016S7G3"/>
<accession>A0A016S7G3</accession>
<sequence>MLMMSSTSTESSYDELLRNTFNIDQKLKNVPLTKYSLLAQNVHKCGLCPQLRPQWYRPADWPVPSETASKLQIEGITSPTYQKQDKTNKRKYKNGSKKPISRPKRLGRNCGQSPHWCTFWANRLYTPSQKDRRIARFLVLQLHHGGGTYLILSLKGSTSRNPRLGAEAWVVKWRGNPTKMGYDTHSCSAPQITPVQSFGEKVF</sequence>
<organism evidence="2 3">
    <name type="scientific">Ancylostoma ceylanicum</name>
    <dbReference type="NCBI Taxonomy" id="53326"/>
    <lineage>
        <taxon>Eukaryota</taxon>
        <taxon>Metazoa</taxon>
        <taxon>Ecdysozoa</taxon>
        <taxon>Nematoda</taxon>
        <taxon>Chromadorea</taxon>
        <taxon>Rhabditida</taxon>
        <taxon>Rhabditina</taxon>
        <taxon>Rhabditomorpha</taxon>
        <taxon>Strongyloidea</taxon>
        <taxon>Ancylostomatidae</taxon>
        <taxon>Ancylostomatinae</taxon>
        <taxon>Ancylostoma</taxon>
    </lineage>
</organism>
<protein>
    <submittedName>
        <fullName evidence="2">Uncharacterized protein</fullName>
    </submittedName>
</protein>
<feature type="compositionally biased region" description="Polar residues" evidence="1">
    <location>
        <begin position="72"/>
        <end position="82"/>
    </location>
</feature>
<feature type="region of interest" description="Disordered" evidence="1">
    <location>
        <begin position="72"/>
        <end position="108"/>
    </location>
</feature>
<evidence type="ECO:0000256" key="1">
    <source>
        <dbReference type="SAM" id="MobiDB-lite"/>
    </source>
</evidence>
<keyword evidence="3" id="KW-1185">Reference proteome</keyword>
<reference evidence="3" key="1">
    <citation type="journal article" date="2015" name="Nat. Genet.">
        <title>The genome and transcriptome of the zoonotic hookworm Ancylostoma ceylanicum identify infection-specific gene families.</title>
        <authorList>
            <person name="Schwarz E.M."/>
            <person name="Hu Y."/>
            <person name="Antoshechkin I."/>
            <person name="Miller M.M."/>
            <person name="Sternberg P.W."/>
            <person name="Aroian R.V."/>
        </authorList>
    </citation>
    <scope>NUCLEOTIDE SEQUENCE</scope>
    <source>
        <strain evidence="3">HY135</strain>
    </source>
</reference>
<gene>
    <name evidence="2" type="primary">Acey_s0281.g1236</name>
    <name evidence="2" type="ORF">Y032_0281g1236</name>
</gene>
<name>A0A016S7G3_9BILA</name>
<proteinExistence type="predicted"/>